<sequence length="320" mass="35617">MAILSRPIPPLYTVYVLRSTVSHSSLYIGSTPHPPRRLKQHNGEAKGGAVRTSRNKLRPWEMVALVSGFPSAVAALKFEWAITNPHLSMHIPSPARISISTQRKKNGQPRRPRASLTSIISNLHLLLGVPSFSRWPLRLHFFSRDAHAAWEKWCATAKEPMREGVAILTDFGDQGAKAVRTVSSENVRESCTPEPAPWGIHALPLDYAPIKDYVAKGRDVFSFEREGKCVVCKEHMPPGKGLYALCSNDGCEGVGHLSCWSRHMLSVQEHDKIIPVAGKCPKCRGPVKWGDMMTELTLRLRGVKEVDKLLKKKRKAKAKA</sequence>
<comment type="similarity">
    <text evidence="8">Belongs to the SLX1 family.</text>
</comment>
<evidence type="ECO:0000256" key="1">
    <source>
        <dbReference type="ARBA" id="ARBA00022722"/>
    </source>
</evidence>
<keyword evidence="3 8" id="KW-0227">DNA damage</keyword>
<comment type="caution">
    <text evidence="8">Lacks conserved residue(s) required for the propagation of feature annotation.</text>
</comment>
<dbReference type="PROSITE" id="PS50164">
    <property type="entry name" value="GIY_YIG"/>
    <property type="match status" value="1"/>
</dbReference>
<dbReference type="HAMAP" id="MF_03100">
    <property type="entry name" value="Endonuc_su_Slx1"/>
    <property type="match status" value="1"/>
</dbReference>
<gene>
    <name evidence="11" type="ORF">NKR19_g3470</name>
</gene>
<comment type="subcellular location">
    <subcellularLocation>
        <location evidence="8">Nucleus</location>
    </subcellularLocation>
</comment>
<keyword evidence="5 8" id="KW-0233">DNA recombination</keyword>
<evidence type="ECO:0000259" key="10">
    <source>
        <dbReference type="PROSITE" id="PS50164"/>
    </source>
</evidence>
<comment type="caution">
    <text evidence="11">The sequence shown here is derived from an EMBL/GenBank/DDBJ whole genome shotgun (WGS) entry which is preliminary data.</text>
</comment>
<proteinExistence type="inferred from homology"/>
<dbReference type="GO" id="GO:0033557">
    <property type="term" value="C:Slx1-Slx4 complex"/>
    <property type="evidence" value="ECO:0007669"/>
    <property type="project" value="UniProtKB-UniRule"/>
</dbReference>
<dbReference type="PANTHER" id="PTHR20208:SF10">
    <property type="entry name" value="STRUCTURE-SPECIFIC ENDONUCLEASE SUBUNIT SLX1"/>
    <property type="match status" value="1"/>
</dbReference>
<keyword evidence="1 8" id="KW-0540">Nuclease</keyword>
<accession>A0AA38RWZ4</accession>
<evidence type="ECO:0000256" key="7">
    <source>
        <dbReference type="ARBA" id="ARBA00023242"/>
    </source>
</evidence>
<feature type="region of interest" description="Disordered" evidence="9">
    <location>
        <begin position="29"/>
        <end position="52"/>
    </location>
</feature>
<keyword evidence="6 8" id="KW-0234">DNA repair</keyword>
<dbReference type="Gene3D" id="3.40.1440.10">
    <property type="entry name" value="GIY-YIG endonuclease"/>
    <property type="match status" value="1"/>
</dbReference>
<keyword evidence="7 8" id="KW-0539">Nucleus</keyword>
<dbReference type="Gene3D" id="3.30.40.10">
    <property type="entry name" value="Zinc/RING finger domain, C3HC4 (zinc finger)"/>
    <property type="match status" value="1"/>
</dbReference>
<dbReference type="InterPro" id="IPR013083">
    <property type="entry name" value="Znf_RING/FYVE/PHD"/>
</dbReference>
<organism evidence="11 12">
    <name type="scientific">Coniochaeta hoffmannii</name>
    <dbReference type="NCBI Taxonomy" id="91930"/>
    <lineage>
        <taxon>Eukaryota</taxon>
        <taxon>Fungi</taxon>
        <taxon>Dikarya</taxon>
        <taxon>Ascomycota</taxon>
        <taxon>Pezizomycotina</taxon>
        <taxon>Sordariomycetes</taxon>
        <taxon>Sordariomycetidae</taxon>
        <taxon>Coniochaetales</taxon>
        <taxon>Coniochaetaceae</taxon>
        <taxon>Coniochaeta</taxon>
    </lineage>
</organism>
<evidence type="ECO:0000313" key="11">
    <source>
        <dbReference type="EMBL" id="KAJ9158297.1"/>
    </source>
</evidence>
<dbReference type="GO" id="GO:0000724">
    <property type="term" value="P:double-strand break repair via homologous recombination"/>
    <property type="evidence" value="ECO:0007669"/>
    <property type="project" value="TreeGrafter"/>
</dbReference>
<evidence type="ECO:0000256" key="5">
    <source>
        <dbReference type="ARBA" id="ARBA00023172"/>
    </source>
</evidence>
<evidence type="ECO:0000256" key="4">
    <source>
        <dbReference type="ARBA" id="ARBA00022801"/>
    </source>
</evidence>
<dbReference type="Pfam" id="PF01541">
    <property type="entry name" value="GIY-YIG"/>
    <property type="match status" value="1"/>
</dbReference>
<dbReference type="GO" id="GO:0008821">
    <property type="term" value="F:crossover junction DNA endonuclease activity"/>
    <property type="evidence" value="ECO:0007669"/>
    <property type="project" value="TreeGrafter"/>
</dbReference>
<dbReference type="AlphaFoldDB" id="A0AA38RWZ4"/>
<evidence type="ECO:0000313" key="12">
    <source>
        <dbReference type="Proteomes" id="UP001174691"/>
    </source>
</evidence>
<comment type="cofactor">
    <cofactor evidence="8">
        <name>a divalent metal cation</name>
        <dbReference type="ChEBI" id="CHEBI:60240"/>
    </cofactor>
</comment>
<dbReference type="InterPro" id="IPR027520">
    <property type="entry name" value="Slx1"/>
</dbReference>
<keyword evidence="2 8" id="KW-0255">Endonuclease</keyword>
<dbReference type="Proteomes" id="UP001174691">
    <property type="component" value="Unassembled WGS sequence"/>
</dbReference>
<dbReference type="CDD" id="cd10455">
    <property type="entry name" value="GIY-YIG_SLX1"/>
    <property type="match status" value="1"/>
</dbReference>
<comment type="function">
    <text evidence="8">Catalytic subunit of the SLX1-SLX4 structure-specific endonuclease that resolves DNA secondary structures generated during DNA repair and recombination. Has endonuclease activity towards branched DNA substrates, introducing single-strand cuts in duplex DNA close to junctions with ss-DNA.</text>
</comment>
<feature type="domain" description="GIY-YIG" evidence="10">
    <location>
        <begin position="10"/>
        <end position="92"/>
    </location>
</feature>
<dbReference type="EMBL" id="JANBVN010000039">
    <property type="protein sequence ID" value="KAJ9158297.1"/>
    <property type="molecule type" value="Genomic_DNA"/>
</dbReference>
<dbReference type="InterPro" id="IPR048749">
    <property type="entry name" value="SLX1_C"/>
</dbReference>
<comment type="subunit">
    <text evidence="8">Forms a heterodimer with SLX4.</text>
</comment>
<dbReference type="InterPro" id="IPR035901">
    <property type="entry name" value="GIY-YIG_endonuc_sf"/>
</dbReference>
<evidence type="ECO:0000256" key="6">
    <source>
        <dbReference type="ARBA" id="ARBA00023204"/>
    </source>
</evidence>
<reference evidence="11" key="1">
    <citation type="submission" date="2022-07" db="EMBL/GenBank/DDBJ databases">
        <title>Fungi with potential for degradation of polypropylene.</title>
        <authorList>
            <person name="Gostincar C."/>
        </authorList>
    </citation>
    <scope>NUCLEOTIDE SEQUENCE</scope>
    <source>
        <strain evidence="11">EXF-13287</strain>
    </source>
</reference>
<dbReference type="GO" id="GO:0017108">
    <property type="term" value="F:5'-flap endonuclease activity"/>
    <property type="evidence" value="ECO:0007669"/>
    <property type="project" value="InterPro"/>
</dbReference>
<evidence type="ECO:0000256" key="8">
    <source>
        <dbReference type="HAMAP-Rule" id="MF_03100"/>
    </source>
</evidence>
<dbReference type="Pfam" id="PF21202">
    <property type="entry name" value="SLX1_C"/>
    <property type="match status" value="1"/>
</dbReference>
<dbReference type="InterPro" id="IPR000305">
    <property type="entry name" value="GIY-YIG_endonuc"/>
</dbReference>
<name>A0AA38RWZ4_9PEZI</name>
<keyword evidence="4 8" id="KW-0378">Hydrolase</keyword>
<evidence type="ECO:0000256" key="3">
    <source>
        <dbReference type="ARBA" id="ARBA00022763"/>
    </source>
</evidence>
<evidence type="ECO:0000256" key="2">
    <source>
        <dbReference type="ARBA" id="ARBA00022759"/>
    </source>
</evidence>
<evidence type="ECO:0000256" key="9">
    <source>
        <dbReference type="SAM" id="MobiDB-lite"/>
    </source>
</evidence>
<keyword evidence="12" id="KW-1185">Reference proteome</keyword>
<protein>
    <submittedName>
        <fullName evidence="11">Structure-specific endonuclease subunit SLX1</fullName>
    </submittedName>
</protein>
<dbReference type="InterPro" id="IPR050381">
    <property type="entry name" value="SLX1_endonuclease"/>
</dbReference>
<dbReference type="PANTHER" id="PTHR20208">
    <property type="entry name" value="STRUCTURE-SPECIFIC ENDONUCLEASE SUBUNIT SLX1"/>
    <property type="match status" value="1"/>
</dbReference>